<sequence length="710" mass="76724">MLVFPPQTEEVYRVVAQDVQYGYNFRCLAGIFDKTCPHLSILRESIFAFLGLLGAALAIWYWARRLASQFWPKSADAGLERAILRSVPAVLAVAFLLTAAWGVYSAIPFTPGGPKDAVLNVITERKAIAQVGLSPTARQLSAMRETVEVLILPTNVMNIMAGLLAAVAVSLACLLPRAKSPADIAPASRWERRGPVLIFLILVTAFAMAPVSIPQFIGSVGLLGLFLMCATAILSQLSALSSRYEIPFLFLLSCWMLLLSWSGINNDHIVETGAVSSKGESVASSANRSFNELLAEWYESRPDRNRYVSPKRYPLYIVAAQGGGIYAAYDTARVLGVLQDRCAAFGSHTFAISGVSGGSVGASVFVSLLKLKAPTTDPARCKDQTKPNSELFADGGSLANRASQILDHDLLSPLISGLLFGDVLQSVLPRDFPVFDRARALDRSLESAFDTPTDLASGGPTSMLAPPKNPLRNSFASHWHAKAQWPALLLNTTDVRSGERRIMAPFDFGRDPQKMLPVSGNGELANIKLSTAAFLSARFPWVTPSAWFRDKSGNITYLVDGGYYDNSGLVTAQELMAAIKTSDLKDKVEPKLIILTGAPGAVDPIGGLHEPLDPIRAMLNSWGTRPVEAIRSADQTLNISPDAANTVRILRLHGLLYNLPLGWRLSGGTVDLISVEDPLPGQCRGDGNATDKTNVFDADCLLKDLEKELL</sequence>
<reference evidence="1" key="2">
    <citation type="submission" date="2022-04" db="EMBL/GenBank/DDBJ databases">
        <authorList>
            <person name="Bromfield E.S.P."/>
            <person name="Cloutier S."/>
        </authorList>
    </citation>
    <scope>NUCLEOTIDE SEQUENCE</scope>
    <source>
        <strain evidence="1">1S5</strain>
    </source>
</reference>
<gene>
    <name evidence="1" type="ORF">HAP41_0000043175</name>
</gene>
<accession>A0A8T5V6N1</accession>
<protein>
    <submittedName>
        <fullName evidence="1">Uncharacterized protein</fullName>
    </submittedName>
</protein>
<dbReference type="RefSeq" id="WP_166075509.1">
    <property type="nucleotide sequence ID" value="NZ_CP096255.1"/>
</dbReference>
<evidence type="ECO:0000313" key="1">
    <source>
        <dbReference type="EMBL" id="UPT86950.1"/>
    </source>
</evidence>
<dbReference type="EMBL" id="CP096255">
    <property type="protein sequence ID" value="UPT86950.1"/>
    <property type="molecule type" value="Genomic_DNA"/>
</dbReference>
<evidence type="ECO:0000313" key="2">
    <source>
        <dbReference type="Proteomes" id="UP000551709"/>
    </source>
</evidence>
<dbReference type="AlphaFoldDB" id="A0A8T5V6N1"/>
<dbReference type="Proteomes" id="UP000551709">
    <property type="component" value="Chromosome"/>
</dbReference>
<dbReference type="InterPro" id="IPR016035">
    <property type="entry name" value="Acyl_Trfase/lysoPLipase"/>
</dbReference>
<reference evidence="1" key="1">
    <citation type="journal article" date="2017" name="Syst. Appl. Microbiol.">
        <title>Soybeans inoculated with root zone soils of Canadian native legumes harbour diverse and novel Bradyrhizobium spp. that possess agricultural potential.</title>
        <authorList>
            <person name="Bromfield E.S.P."/>
            <person name="Cloutier S."/>
            <person name="Tambong J.T."/>
            <person name="Tran Thi T.V."/>
        </authorList>
    </citation>
    <scope>NUCLEOTIDE SEQUENCE</scope>
    <source>
        <strain evidence="1">1S5</strain>
    </source>
</reference>
<organism evidence="1 2">
    <name type="scientific">Bradyrhizobium barranii subsp. apii</name>
    <dbReference type="NCBI Taxonomy" id="2819348"/>
    <lineage>
        <taxon>Bacteria</taxon>
        <taxon>Pseudomonadati</taxon>
        <taxon>Pseudomonadota</taxon>
        <taxon>Alphaproteobacteria</taxon>
        <taxon>Hyphomicrobiales</taxon>
        <taxon>Nitrobacteraceae</taxon>
        <taxon>Bradyrhizobium</taxon>
        <taxon>Bradyrhizobium barranii</taxon>
    </lineage>
</organism>
<name>A0A8T5V6N1_9BRAD</name>
<dbReference type="SUPFAM" id="SSF52151">
    <property type="entry name" value="FabD/lysophospholipase-like"/>
    <property type="match status" value="1"/>
</dbReference>
<proteinExistence type="predicted"/>